<dbReference type="PROSITE" id="PS51072">
    <property type="entry name" value="MHD"/>
    <property type="match status" value="1"/>
</dbReference>
<dbReference type="InterPro" id="IPR012320">
    <property type="entry name" value="SHD_dom"/>
</dbReference>
<evidence type="ECO:0000256" key="10">
    <source>
        <dbReference type="ARBA" id="ARBA00023163"/>
    </source>
</evidence>
<keyword evidence="19" id="KW-1185">Reference proteome</keyword>
<evidence type="ECO:0000259" key="16">
    <source>
        <dbReference type="PROSITE" id="PS51070"/>
    </source>
</evidence>
<keyword evidence="7" id="KW-0254">Endocytosis</keyword>
<keyword evidence="10" id="KW-0804">Transcription</keyword>
<dbReference type="EMBL" id="SWJQ01000033">
    <property type="protein sequence ID" value="TRZ25081.1"/>
    <property type="molecule type" value="Genomic_DNA"/>
</dbReference>
<protein>
    <recommendedName>
        <fullName evidence="13">Stonin-1</fullName>
    </recommendedName>
    <alternativeName>
        <fullName evidence="14">Stoned B-like factor</fullName>
    </alternativeName>
</protein>
<name>A0A8K1LT81_9PASS</name>
<evidence type="ECO:0000256" key="2">
    <source>
        <dbReference type="ARBA" id="ARBA00004370"/>
    </source>
</evidence>
<gene>
    <name evidence="18" type="ORF">HGM15179_001984</name>
</gene>
<comment type="similarity">
    <text evidence="4">Belongs to the Stoned B family.</text>
</comment>
<dbReference type="CDD" id="cd09262">
    <property type="entry name" value="AP_stonin-1_MHD"/>
    <property type="match status" value="1"/>
</dbReference>
<dbReference type="SUPFAM" id="SSF47396">
    <property type="entry name" value="Transcription factor IIA (TFIIA), alpha-helical domain"/>
    <property type="match status" value="1"/>
</dbReference>
<dbReference type="AlphaFoldDB" id="A0A8K1LT81"/>
<dbReference type="Gene3D" id="1.10.287.100">
    <property type="match status" value="1"/>
</dbReference>
<dbReference type="InterPro" id="IPR009088">
    <property type="entry name" value="TFIIA_b-brl"/>
</dbReference>
<dbReference type="InterPro" id="IPR050431">
    <property type="entry name" value="Adaptor_comp_med_subunit"/>
</dbReference>
<dbReference type="Pfam" id="PF00928">
    <property type="entry name" value="Adap_comp_sub"/>
    <property type="match status" value="1"/>
</dbReference>
<dbReference type="SMART" id="SM01371">
    <property type="entry name" value="TFIIA"/>
    <property type="match status" value="1"/>
</dbReference>
<dbReference type="PROSITE" id="PS51070">
    <property type="entry name" value="SHD"/>
    <property type="match status" value="1"/>
</dbReference>
<evidence type="ECO:0000256" key="1">
    <source>
        <dbReference type="ARBA" id="ARBA00004123"/>
    </source>
</evidence>
<dbReference type="PANTHER" id="PTHR10529">
    <property type="entry name" value="AP COMPLEX SUBUNIT MU"/>
    <property type="match status" value="1"/>
</dbReference>
<comment type="subcellular location">
    <subcellularLocation>
        <location evidence="3">Cytoplasm</location>
    </subcellularLocation>
    <subcellularLocation>
        <location evidence="2">Membrane</location>
    </subcellularLocation>
    <subcellularLocation>
        <location evidence="1">Nucleus</location>
    </subcellularLocation>
</comment>
<feature type="compositionally biased region" description="Low complexity" evidence="15">
    <location>
        <begin position="184"/>
        <end position="193"/>
    </location>
</feature>
<evidence type="ECO:0000313" key="19">
    <source>
        <dbReference type="Proteomes" id="UP000796761"/>
    </source>
</evidence>
<comment type="function">
    <text evidence="12">May be involved in the endocytic machinery.</text>
</comment>
<evidence type="ECO:0000256" key="14">
    <source>
        <dbReference type="ARBA" id="ARBA00080236"/>
    </source>
</evidence>
<keyword evidence="8" id="KW-0805">Transcription regulation</keyword>
<dbReference type="SUPFAM" id="SSF49447">
    <property type="entry name" value="Second domain of Mu2 adaptin subunit (ap50) of ap2 adaptor"/>
    <property type="match status" value="1"/>
</dbReference>
<dbReference type="InterPro" id="IPR028565">
    <property type="entry name" value="MHD"/>
</dbReference>
<dbReference type="CDD" id="cd07976">
    <property type="entry name" value="TFIIA_alpha_beta_like"/>
    <property type="match status" value="2"/>
</dbReference>
<evidence type="ECO:0000256" key="12">
    <source>
        <dbReference type="ARBA" id="ARBA00059680"/>
    </source>
</evidence>
<evidence type="ECO:0000256" key="8">
    <source>
        <dbReference type="ARBA" id="ARBA00023015"/>
    </source>
</evidence>
<dbReference type="FunFam" id="1.10.287.100:FF:000001">
    <property type="entry name" value="Transcription initiation factor IIA subunit"/>
    <property type="match status" value="1"/>
</dbReference>
<feature type="domain" description="SHD" evidence="16">
    <location>
        <begin position="325"/>
        <end position="458"/>
    </location>
</feature>
<feature type="domain" description="MHD" evidence="17">
    <location>
        <begin position="462"/>
        <end position="769"/>
    </location>
</feature>
<dbReference type="GO" id="GO:0006897">
    <property type="term" value="P:endocytosis"/>
    <property type="evidence" value="ECO:0007669"/>
    <property type="project" value="UniProtKB-KW"/>
</dbReference>
<comment type="caution">
    <text evidence="18">The sequence shown here is derived from an EMBL/GenBank/DDBJ whole genome shotgun (WGS) entry which is preliminary data.</text>
</comment>
<keyword evidence="11" id="KW-0539">Nucleus</keyword>
<dbReference type="InterPro" id="IPR036168">
    <property type="entry name" value="AP2_Mu_C_sf"/>
</dbReference>
<dbReference type="Proteomes" id="UP000796761">
    <property type="component" value="Unassembled WGS sequence"/>
</dbReference>
<keyword evidence="6" id="KW-0963">Cytoplasm</keyword>
<evidence type="ECO:0000256" key="7">
    <source>
        <dbReference type="ARBA" id="ARBA00022583"/>
    </source>
</evidence>
<evidence type="ECO:0000256" key="15">
    <source>
        <dbReference type="SAM" id="MobiDB-lite"/>
    </source>
</evidence>
<dbReference type="GO" id="GO:0005672">
    <property type="term" value="C:transcription factor TFIIA complex"/>
    <property type="evidence" value="ECO:0007669"/>
    <property type="project" value="InterPro"/>
</dbReference>
<evidence type="ECO:0000256" key="11">
    <source>
        <dbReference type="ARBA" id="ARBA00023242"/>
    </source>
</evidence>
<evidence type="ECO:0000256" key="4">
    <source>
        <dbReference type="ARBA" id="ARBA00005579"/>
    </source>
</evidence>
<dbReference type="GO" id="GO:0006367">
    <property type="term" value="P:transcription initiation at RNA polymerase II promoter"/>
    <property type="evidence" value="ECO:0007669"/>
    <property type="project" value="InterPro"/>
</dbReference>
<dbReference type="OrthoDB" id="10063141at2759"/>
<evidence type="ECO:0000256" key="3">
    <source>
        <dbReference type="ARBA" id="ARBA00004496"/>
    </source>
</evidence>
<dbReference type="SUPFAM" id="SSF50784">
    <property type="entry name" value="Transcription factor IIA (TFIIA), beta-barrel domain"/>
    <property type="match status" value="1"/>
</dbReference>
<dbReference type="Gene3D" id="2.60.40.1170">
    <property type="entry name" value="Mu homology domain, subdomain B"/>
    <property type="match status" value="2"/>
</dbReference>
<proteinExistence type="inferred from homology"/>
<dbReference type="GO" id="GO:0016020">
    <property type="term" value="C:membrane"/>
    <property type="evidence" value="ECO:0007669"/>
    <property type="project" value="UniProtKB-SubCell"/>
</dbReference>
<feature type="region of interest" description="Disordered" evidence="15">
    <location>
        <begin position="174"/>
        <end position="217"/>
    </location>
</feature>
<dbReference type="FunFam" id="2.30.18.10:FF:000002">
    <property type="entry name" value="Transcription initiation factor IIA subunit 1"/>
    <property type="match status" value="1"/>
</dbReference>
<evidence type="ECO:0000313" key="18">
    <source>
        <dbReference type="EMBL" id="TRZ25081.1"/>
    </source>
</evidence>
<evidence type="ECO:0000259" key="17">
    <source>
        <dbReference type="PROSITE" id="PS51072"/>
    </source>
</evidence>
<dbReference type="Pfam" id="PF03153">
    <property type="entry name" value="TFIIA"/>
    <property type="match status" value="1"/>
</dbReference>
<comment type="similarity">
    <text evidence="5">Belongs to the TFIIA subunit 1 family.</text>
</comment>
<evidence type="ECO:0000256" key="6">
    <source>
        <dbReference type="ARBA" id="ARBA00022490"/>
    </source>
</evidence>
<dbReference type="Gene3D" id="2.30.18.10">
    <property type="entry name" value="Transcription factor IIA (TFIIA), beta-barrel domain"/>
    <property type="match status" value="1"/>
</dbReference>
<feature type="region of interest" description="Disordered" evidence="15">
    <location>
        <begin position="101"/>
        <end position="145"/>
    </location>
</feature>
<keyword evidence="9" id="KW-0472">Membrane</keyword>
<dbReference type="InterPro" id="IPR004855">
    <property type="entry name" value="TFIIA_asu/bsu"/>
</dbReference>
<accession>A0A8K1LT81</accession>
<sequence>MNPYCPLALQNLPVECQLCHHCSDAEEECDSEDEAGLAQGTGYGVRVMRCESASSFSYKMCSPNPANWVTFDDEPLFQSPQKLVDNQSSCKPNGLKLNLSSVHESSSRSSSTGSTPLSSPVVDFYLSPGPPSNSPLTTPTRDYPGNPCFPKSGIHTLYPIPEWPSNVNPPISPGICSSLASQKPSSLPLNPSPNDHPGKTLVSKSADEGSPNPPGSCEELVPGHFPYFHSDCAFSSPFWKEGCSLSTSPANVSMHRKDRVLDRSGCHDQKSLNQGSLSYICERLEHLQADSCEAVENSPISSTHTWHKLSPTIPRSLFRSQKSDGWPFMLRIPEKKNMMSSRQWGPIYLSVLAGGVLQMYYEKGLEKPFKEFQLQPQCKLSEPKLESYNVSGKIHTVKIECVSYTEKRRYHPKVEVIHEPEVEQMLKLGTTDYNDFTDFLVTVEEELMKLPTVSRQKRNYEEQEMTLEIVDNFWGKVTKAEGKLVESAVITHIYCLCFVNGGAECFLTLNDLELHKKDERYFEKEQEKKWIDILDCHFHNCVKAQEFQQSRIIKFTPPDACRLELMRFRTHYNGQDLPFSVKAAVVVQGAYIELQAFINMSSTAQMPTRLPSVKYCENVMIHFPVPTQWIKALWTMNLQRQKSLKAKMNRRACLGALHEVESDPVIQVSVGTAKYESAYRAVVWKIDRLPDKNSSLDHPHSLSYKLELGSDQEIPSDWYPFATVQFVVHDTCASGTEVKSLGIESDVQPQKHVIQKAFYNCQPELYKSIIEDVIEGVRELFAEEGVEEQVLKDLKQLWETKVTQSKATEGFFRHSHCSPRFSLQLPHSSHSILQTSAASFVIQAGRGFHHLTAAKLGPPRVGVTLALPSCVAYPLQMPGGVMLQPAPGQLYKVNVPVVVTQASGDGSILHYPVQQMFHPLGQASVLQASLASVAQVNASAAHAAGETLQPQETAGQQAVLFKPSYVEKQHLENSAALVQKPPVSLQEFEINAALNQCSESTEKFQHDNLHTAVFAPECSEGLFIDESLASSSSNVLLNVEGQLEMEHPELLQQQVSDDIIDLIIAGESLDENAFLKDQGSIATSDKAGSDLPLEKDLCSDIGGISQLDGTGDVVSKEQIPHTKDKEENEFIGFIDSEDLRVLDDEEDYDDECDSSSNMESSCSDGDNEDLQIDIVEEDPLNSGDDVSEQDIADLFDTDNVIVCQYEKIHRTKNKWKFYLKDGVMSIEGKDHVFAKATGDAEW</sequence>
<evidence type="ECO:0000256" key="5">
    <source>
        <dbReference type="ARBA" id="ARBA00010059"/>
    </source>
</evidence>
<organism evidence="18 19">
    <name type="scientific">Zosterops borbonicus</name>
    <dbReference type="NCBI Taxonomy" id="364589"/>
    <lineage>
        <taxon>Eukaryota</taxon>
        <taxon>Metazoa</taxon>
        <taxon>Chordata</taxon>
        <taxon>Craniata</taxon>
        <taxon>Vertebrata</taxon>
        <taxon>Euteleostomi</taxon>
        <taxon>Archelosauria</taxon>
        <taxon>Archosauria</taxon>
        <taxon>Dinosauria</taxon>
        <taxon>Saurischia</taxon>
        <taxon>Theropoda</taxon>
        <taxon>Coelurosauria</taxon>
        <taxon>Aves</taxon>
        <taxon>Neognathae</taxon>
        <taxon>Neoaves</taxon>
        <taxon>Telluraves</taxon>
        <taxon>Australaves</taxon>
        <taxon>Passeriformes</taxon>
        <taxon>Sylvioidea</taxon>
        <taxon>Zosteropidae</taxon>
        <taxon>Zosterops</taxon>
    </lineage>
</organism>
<evidence type="ECO:0000256" key="13">
    <source>
        <dbReference type="ARBA" id="ARBA00073687"/>
    </source>
</evidence>
<feature type="compositionally biased region" description="Low complexity" evidence="15">
    <location>
        <begin position="101"/>
        <end position="119"/>
    </location>
</feature>
<dbReference type="FunFam" id="2.60.40.1170:FF:000017">
    <property type="entry name" value="stonin-1 isoform X2"/>
    <property type="match status" value="1"/>
</dbReference>
<reference evidence="18" key="1">
    <citation type="submission" date="2019-04" db="EMBL/GenBank/DDBJ databases">
        <title>Genome assembly of Zosterops borbonicus 15179.</title>
        <authorList>
            <person name="Leroy T."/>
            <person name="Anselmetti Y."/>
            <person name="Tilak M.-K."/>
            <person name="Nabholz B."/>
        </authorList>
    </citation>
    <scope>NUCLEOTIDE SEQUENCE</scope>
    <source>
        <strain evidence="18">HGM_15179</strain>
        <tissue evidence="18">Muscle</tissue>
    </source>
</reference>
<dbReference type="GO" id="GO:0005737">
    <property type="term" value="C:cytoplasm"/>
    <property type="evidence" value="ECO:0007669"/>
    <property type="project" value="UniProtKB-SubCell"/>
</dbReference>
<evidence type="ECO:0000256" key="9">
    <source>
        <dbReference type="ARBA" id="ARBA00023136"/>
    </source>
</evidence>